<reference evidence="1 2" key="1">
    <citation type="journal article" date="2016" name="Nat. Commun.">
        <title>Thousands of microbial genomes shed light on interconnected biogeochemical processes in an aquifer system.</title>
        <authorList>
            <person name="Anantharaman K."/>
            <person name="Brown C.T."/>
            <person name="Hug L.A."/>
            <person name="Sharon I."/>
            <person name="Castelle C.J."/>
            <person name="Probst A.J."/>
            <person name="Thomas B.C."/>
            <person name="Singh A."/>
            <person name="Wilkins M.J."/>
            <person name="Karaoz U."/>
            <person name="Brodie E.L."/>
            <person name="Williams K.H."/>
            <person name="Hubbard S.S."/>
            <person name="Banfield J.F."/>
        </authorList>
    </citation>
    <scope>NUCLEOTIDE SEQUENCE [LARGE SCALE GENOMIC DNA]</scope>
</reference>
<comment type="caution">
    <text evidence="1">The sequence shown here is derived from an EMBL/GenBank/DDBJ whole genome shotgun (WGS) entry which is preliminary data.</text>
</comment>
<dbReference type="STRING" id="1798499.A3C95_00125"/>
<dbReference type="AlphaFoldDB" id="A0A1F6E2P6"/>
<dbReference type="InterPro" id="IPR037175">
    <property type="entry name" value="KFase_sf"/>
</dbReference>
<protein>
    <recommendedName>
        <fullName evidence="3">Cyclase</fullName>
    </recommendedName>
</protein>
<organism evidence="1 2">
    <name type="scientific">Candidatus Kaiserbacteria bacterium RIFCSPHIGHO2_02_FULL_56_30</name>
    <dbReference type="NCBI Taxonomy" id="1798499"/>
    <lineage>
        <taxon>Bacteria</taxon>
        <taxon>Candidatus Kaiseribacteriota</taxon>
    </lineage>
</organism>
<evidence type="ECO:0000313" key="2">
    <source>
        <dbReference type="Proteomes" id="UP000177107"/>
    </source>
</evidence>
<dbReference type="PANTHER" id="PTHR31118:SF32">
    <property type="entry name" value="KYNURENINE FORMAMIDASE"/>
    <property type="match status" value="1"/>
</dbReference>
<evidence type="ECO:0000313" key="1">
    <source>
        <dbReference type="EMBL" id="OGG67985.1"/>
    </source>
</evidence>
<dbReference type="InterPro" id="IPR007325">
    <property type="entry name" value="KFase/CYL"/>
</dbReference>
<dbReference type="Pfam" id="PF04199">
    <property type="entry name" value="Cyclase"/>
    <property type="match status" value="1"/>
</dbReference>
<proteinExistence type="predicted"/>
<name>A0A1F6E2P6_9BACT</name>
<dbReference type="PANTHER" id="PTHR31118">
    <property type="entry name" value="CYCLASE-LIKE PROTEIN 2"/>
    <property type="match status" value="1"/>
</dbReference>
<sequence length="201" mass="22164">MLVDLSVALNEKTPIYPGDPKTKIKISAVLEKDGYHDHYVSVGTHVGTHMDAPSHMIAGGKNLDEFPIESFSGRGVYIQTGKNFDSGEIKKVPMNAGDIVLFHTGMSDVYHDKSYYDEYPAIPEEVANYLVEKKVKIVGVDMCSVDHEPFPIHRILLGNDILIIENLTNLGVLADKESTIYAFPIKLQIDGAPVRVVAEVP</sequence>
<dbReference type="EMBL" id="MFLM01000015">
    <property type="protein sequence ID" value="OGG67985.1"/>
    <property type="molecule type" value="Genomic_DNA"/>
</dbReference>
<dbReference type="Proteomes" id="UP000177107">
    <property type="component" value="Unassembled WGS sequence"/>
</dbReference>
<accession>A0A1F6E2P6</accession>
<evidence type="ECO:0008006" key="3">
    <source>
        <dbReference type="Google" id="ProtNLM"/>
    </source>
</evidence>
<dbReference type="GO" id="GO:0004061">
    <property type="term" value="F:arylformamidase activity"/>
    <property type="evidence" value="ECO:0007669"/>
    <property type="project" value="InterPro"/>
</dbReference>
<gene>
    <name evidence="1" type="ORF">A3C95_00125</name>
</gene>
<dbReference type="SUPFAM" id="SSF102198">
    <property type="entry name" value="Putative cyclase"/>
    <property type="match status" value="1"/>
</dbReference>
<dbReference type="Gene3D" id="3.50.30.50">
    <property type="entry name" value="Putative cyclase"/>
    <property type="match status" value="1"/>
</dbReference>
<dbReference type="GO" id="GO:0019441">
    <property type="term" value="P:L-tryptophan catabolic process to kynurenine"/>
    <property type="evidence" value="ECO:0007669"/>
    <property type="project" value="InterPro"/>
</dbReference>